<evidence type="ECO:0000313" key="3">
    <source>
        <dbReference type="EMBL" id="RZC35166.1"/>
    </source>
</evidence>
<dbReference type="AlphaFoldDB" id="A0A482VR29"/>
<dbReference type="Pfam" id="PF07929">
    <property type="entry name" value="PRiA4_ORF3"/>
    <property type="match status" value="1"/>
</dbReference>
<dbReference type="InterPro" id="IPR024047">
    <property type="entry name" value="MM3350-like_sf"/>
</dbReference>
<comment type="caution">
    <text evidence="3">The sequence shown here is derived from an EMBL/GenBank/DDBJ whole genome shotgun (WGS) entry which is preliminary data.</text>
</comment>
<organism evidence="3 4">
    <name type="scientific">Asbolus verrucosus</name>
    <name type="common">Desert ironclad beetle</name>
    <dbReference type="NCBI Taxonomy" id="1661398"/>
    <lineage>
        <taxon>Eukaryota</taxon>
        <taxon>Metazoa</taxon>
        <taxon>Ecdysozoa</taxon>
        <taxon>Arthropoda</taxon>
        <taxon>Hexapoda</taxon>
        <taxon>Insecta</taxon>
        <taxon>Pterygota</taxon>
        <taxon>Neoptera</taxon>
        <taxon>Endopterygota</taxon>
        <taxon>Coleoptera</taxon>
        <taxon>Polyphaga</taxon>
        <taxon>Cucujiformia</taxon>
        <taxon>Tenebrionidae</taxon>
        <taxon>Pimeliinae</taxon>
        <taxon>Asbolus</taxon>
    </lineage>
</organism>
<keyword evidence="4" id="KW-1185">Reference proteome</keyword>
<evidence type="ECO:0000259" key="2">
    <source>
        <dbReference type="Pfam" id="PF07929"/>
    </source>
</evidence>
<sequence>MDGDKVKSRKRAAASKTKEEKKVRKEESDTETLEDMILTQSDPEPVEKREEKAKEEAVTSTAAAVKKSLPRKAKEADVDKATTSSEKASASKLPKPKNRSILQLKITLSDINPPIWRRIQVLNNNTFYNLRQHINEAMGWMSDRSHQFVVHNPKKNSNILIVDGALEGITYDFEHNRGRLFKEENTKLSKYFSSPGDVVSYEFDLGDSWMHQIVLEKILPPPGPKAEYPKCTGGKRACPPEDCGGVDGYHHLLEVYKDPQHEEYEELIGRWLQDLYPGYDPEYFDRKKVFQKVRMWV</sequence>
<dbReference type="InterPro" id="IPR012912">
    <property type="entry name" value="Plasmid_pRiA4b_Orf3-like"/>
</dbReference>
<dbReference type="SUPFAM" id="SSF159941">
    <property type="entry name" value="MM3350-like"/>
    <property type="match status" value="1"/>
</dbReference>
<accession>A0A482VR29</accession>
<feature type="compositionally biased region" description="Low complexity" evidence="1">
    <location>
        <begin position="81"/>
        <end position="92"/>
    </location>
</feature>
<dbReference type="PANTHER" id="PTHR41878">
    <property type="entry name" value="LEXA REPRESSOR-RELATED"/>
    <property type="match status" value="1"/>
</dbReference>
<evidence type="ECO:0000256" key="1">
    <source>
        <dbReference type="SAM" id="MobiDB-lite"/>
    </source>
</evidence>
<gene>
    <name evidence="3" type="ORF">BDFB_008307</name>
</gene>
<name>A0A482VR29_ASBVE</name>
<feature type="region of interest" description="Disordered" evidence="1">
    <location>
        <begin position="1"/>
        <end position="96"/>
    </location>
</feature>
<proteinExistence type="predicted"/>
<dbReference type="PANTHER" id="PTHR41878:SF1">
    <property type="entry name" value="TNPR PROTEIN"/>
    <property type="match status" value="1"/>
</dbReference>
<dbReference type="STRING" id="1661398.A0A482VR29"/>
<feature type="compositionally biased region" description="Basic and acidic residues" evidence="1">
    <location>
        <begin position="45"/>
        <end position="57"/>
    </location>
</feature>
<dbReference type="EMBL" id="QDEB01073471">
    <property type="protein sequence ID" value="RZC35166.1"/>
    <property type="molecule type" value="Genomic_DNA"/>
</dbReference>
<dbReference type="Proteomes" id="UP000292052">
    <property type="component" value="Unassembled WGS sequence"/>
</dbReference>
<dbReference type="Gene3D" id="3.10.290.30">
    <property type="entry name" value="MM3350-like"/>
    <property type="match status" value="1"/>
</dbReference>
<feature type="compositionally biased region" description="Basic and acidic residues" evidence="1">
    <location>
        <begin position="16"/>
        <end position="27"/>
    </location>
</feature>
<protein>
    <submittedName>
        <fullName evidence="3">PRiA4 ORF3 domain containing protein</fullName>
    </submittedName>
</protein>
<evidence type="ECO:0000313" key="4">
    <source>
        <dbReference type="Proteomes" id="UP000292052"/>
    </source>
</evidence>
<reference evidence="3 4" key="1">
    <citation type="submission" date="2017-03" db="EMBL/GenBank/DDBJ databases">
        <title>Genome of the blue death feigning beetle - Asbolus verrucosus.</title>
        <authorList>
            <person name="Rider S.D."/>
        </authorList>
    </citation>
    <scope>NUCLEOTIDE SEQUENCE [LARGE SCALE GENOMIC DNA]</scope>
    <source>
        <strain evidence="3">Butters</strain>
        <tissue evidence="3">Head and leg muscle</tissue>
    </source>
</reference>
<feature type="domain" description="Plasmid pRiA4b Orf3-like" evidence="2">
    <location>
        <begin position="101"/>
        <end position="287"/>
    </location>
</feature>
<dbReference type="OrthoDB" id="407198at2759"/>